<comment type="caution">
    <text evidence="4">The sequence shown here is derived from an EMBL/GenBank/DDBJ whole genome shotgun (WGS) entry which is preliminary data.</text>
</comment>
<protein>
    <recommendedName>
        <fullName evidence="3">B box-type domain-containing protein</fullName>
    </recommendedName>
</protein>
<reference evidence="4 5" key="1">
    <citation type="submission" date="2017-11" db="EMBL/GenBank/DDBJ databases">
        <title>De-novo sequencing of pomegranate (Punica granatum L.) genome.</title>
        <authorList>
            <person name="Akparov Z."/>
            <person name="Amiraslanov A."/>
            <person name="Hajiyeva S."/>
            <person name="Abbasov M."/>
            <person name="Kaur K."/>
            <person name="Hamwieh A."/>
            <person name="Solovyev V."/>
            <person name="Salamov A."/>
            <person name="Braich B."/>
            <person name="Kosarev P."/>
            <person name="Mahmoud A."/>
            <person name="Hajiyev E."/>
            <person name="Babayeva S."/>
            <person name="Izzatullayeva V."/>
            <person name="Mammadov A."/>
            <person name="Mammadov A."/>
            <person name="Sharifova S."/>
            <person name="Ojaghi J."/>
            <person name="Eynullazada K."/>
            <person name="Bayramov B."/>
            <person name="Abdulazimova A."/>
            <person name="Shahmuradov I."/>
        </authorList>
    </citation>
    <scope>NUCLEOTIDE SEQUENCE [LARGE SCALE GENOMIC DNA]</scope>
    <source>
        <strain evidence="5">cv. AG2017</strain>
        <tissue evidence="4">Leaf</tissue>
    </source>
</reference>
<evidence type="ECO:0000256" key="2">
    <source>
        <dbReference type="SAM" id="MobiDB-lite"/>
    </source>
</evidence>
<feature type="compositionally biased region" description="Basic residues" evidence="2">
    <location>
        <begin position="91"/>
        <end position="100"/>
    </location>
</feature>
<dbReference type="PANTHER" id="PTHR31065">
    <property type="entry name" value="PLATZ TRANSCRIPTION FACTOR FAMILY PROTEIN"/>
    <property type="match status" value="1"/>
</dbReference>
<dbReference type="PROSITE" id="PS50119">
    <property type="entry name" value="ZF_BBOX"/>
    <property type="match status" value="1"/>
</dbReference>
<dbReference type="AlphaFoldDB" id="A0A2I0JDW2"/>
<keyword evidence="1" id="KW-0862">Zinc</keyword>
<name>A0A2I0JDW2_PUNGR</name>
<dbReference type="SUPFAM" id="SSF57845">
    <property type="entry name" value="B-box zinc-binding domain"/>
    <property type="match status" value="1"/>
</dbReference>
<dbReference type="PANTHER" id="PTHR31065:SF9">
    <property type="entry name" value="TRANSCRIPTION FACTOR FAMILY PROTEIN, PUTATIVE-RELATED"/>
    <property type="match status" value="1"/>
</dbReference>
<dbReference type="Proteomes" id="UP000233551">
    <property type="component" value="Unassembled WGS sequence"/>
</dbReference>
<proteinExistence type="predicted"/>
<gene>
    <name evidence="4" type="ORF">CRG98_025206</name>
</gene>
<dbReference type="InterPro" id="IPR000315">
    <property type="entry name" value="Znf_B-box"/>
</dbReference>
<dbReference type="GO" id="GO:0008270">
    <property type="term" value="F:zinc ion binding"/>
    <property type="evidence" value="ECO:0007669"/>
    <property type="project" value="UniProtKB-KW"/>
</dbReference>
<evidence type="ECO:0000313" key="5">
    <source>
        <dbReference type="Proteomes" id="UP000233551"/>
    </source>
</evidence>
<keyword evidence="5" id="KW-1185">Reference proteome</keyword>
<evidence type="ECO:0000313" key="4">
    <source>
        <dbReference type="EMBL" id="PKI54419.1"/>
    </source>
</evidence>
<sequence length="106" mass="11805">MKRYCIDCKMVGCQYCISSGTHRHHKILKLYRHVYTDAVCSDVIKNYIDCSGIQAFAFLLKSDELAPPFLSLGAPAPTRGKGEGSSSKSQKQCRGRKGKPCRAPFF</sequence>
<feature type="region of interest" description="Disordered" evidence="2">
    <location>
        <begin position="71"/>
        <end position="106"/>
    </location>
</feature>
<evidence type="ECO:0000256" key="1">
    <source>
        <dbReference type="PROSITE-ProRule" id="PRU00024"/>
    </source>
</evidence>
<dbReference type="CDD" id="cd19756">
    <property type="entry name" value="Bbox2"/>
    <property type="match status" value="1"/>
</dbReference>
<evidence type="ECO:0000259" key="3">
    <source>
        <dbReference type="PROSITE" id="PS50119"/>
    </source>
</evidence>
<accession>A0A2I0JDW2</accession>
<organism evidence="4 5">
    <name type="scientific">Punica granatum</name>
    <name type="common">Pomegranate</name>
    <dbReference type="NCBI Taxonomy" id="22663"/>
    <lineage>
        <taxon>Eukaryota</taxon>
        <taxon>Viridiplantae</taxon>
        <taxon>Streptophyta</taxon>
        <taxon>Embryophyta</taxon>
        <taxon>Tracheophyta</taxon>
        <taxon>Spermatophyta</taxon>
        <taxon>Magnoliopsida</taxon>
        <taxon>eudicotyledons</taxon>
        <taxon>Gunneridae</taxon>
        <taxon>Pentapetalae</taxon>
        <taxon>rosids</taxon>
        <taxon>malvids</taxon>
        <taxon>Myrtales</taxon>
        <taxon>Lythraceae</taxon>
        <taxon>Punica</taxon>
    </lineage>
</organism>
<dbReference type="EMBL" id="PGOL01001783">
    <property type="protein sequence ID" value="PKI54419.1"/>
    <property type="molecule type" value="Genomic_DNA"/>
</dbReference>
<keyword evidence="1" id="KW-0863">Zinc-finger</keyword>
<feature type="domain" description="B box-type" evidence="3">
    <location>
        <begin position="1"/>
        <end position="30"/>
    </location>
</feature>
<keyword evidence="1" id="KW-0479">Metal-binding</keyword>